<name>A0AA41UIQ7_9BACT</name>
<evidence type="ECO:0000256" key="6">
    <source>
        <dbReference type="ARBA" id="ARBA00047941"/>
    </source>
</evidence>
<dbReference type="PANTHER" id="PTHR43675:SF8">
    <property type="entry name" value="ARSENITE METHYLTRANSFERASE"/>
    <property type="match status" value="1"/>
</dbReference>
<evidence type="ECO:0000256" key="3">
    <source>
        <dbReference type="ARBA" id="ARBA00034487"/>
    </source>
</evidence>
<evidence type="ECO:0000259" key="9">
    <source>
        <dbReference type="Pfam" id="PF13847"/>
    </source>
</evidence>
<sequence length="204" mass="21992">MSVEQYTPNITPDELHSEIRKEYANVALEPHKGYHFHTGRAALTRLGYTETHYTGLPEDNIASFSGTGNPFIVGPIMPGDTVVDAGSGAGLDALIASRMVGRSGRVHGFDMTPEMLEKARTGAARAGAGNIEFNKGYIESLPLPDGFADVVISNGVLNLTLDKTATLREWFRVLKPGGRLFVGDIIVGRPIPQEALQDISLWTG</sequence>
<keyword evidence="1" id="KW-0808">Transferase</keyword>
<dbReference type="CDD" id="cd02440">
    <property type="entry name" value="AdoMet_MTases"/>
    <property type="match status" value="1"/>
</dbReference>
<comment type="catalytic activity">
    <reaction evidence="6">
        <text>arsenic triglutathione + [thioredoxin]-dithiol + S-adenosyl-L-methionine + 2 H2O = methylarsonous acid + [thioredoxin]-disulfide + 3 glutathione + S-adenosyl-L-homocysteine + H(+)</text>
        <dbReference type="Rhea" id="RHEA:69460"/>
        <dbReference type="Rhea" id="RHEA-COMP:10698"/>
        <dbReference type="Rhea" id="RHEA-COMP:10700"/>
        <dbReference type="ChEBI" id="CHEBI:15377"/>
        <dbReference type="ChEBI" id="CHEBI:15378"/>
        <dbReference type="ChEBI" id="CHEBI:17826"/>
        <dbReference type="ChEBI" id="CHEBI:29950"/>
        <dbReference type="ChEBI" id="CHEBI:50058"/>
        <dbReference type="ChEBI" id="CHEBI:57856"/>
        <dbReference type="ChEBI" id="CHEBI:57925"/>
        <dbReference type="ChEBI" id="CHEBI:59789"/>
        <dbReference type="ChEBI" id="CHEBI:183640"/>
        <dbReference type="EC" id="2.1.1.137"/>
    </reaction>
</comment>
<dbReference type="InterPro" id="IPR025714">
    <property type="entry name" value="Methyltranfer_dom"/>
</dbReference>
<organism evidence="10 11">
    <name type="scientific">Desulfatitalea alkaliphila</name>
    <dbReference type="NCBI Taxonomy" id="2929485"/>
    <lineage>
        <taxon>Bacteria</taxon>
        <taxon>Pseudomonadati</taxon>
        <taxon>Thermodesulfobacteriota</taxon>
        <taxon>Desulfobacteria</taxon>
        <taxon>Desulfobacterales</taxon>
        <taxon>Desulfosarcinaceae</taxon>
        <taxon>Desulfatitalea</taxon>
    </lineage>
</organism>
<evidence type="ECO:0000256" key="7">
    <source>
        <dbReference type="ARBA" id="ARBA00047943"/>
    </source>
</evidence>
<comment type="catalytic activity">
    <reaction evidence="8">
        <text>arsenic triglutathione + 3 [thioredoxin]-dithiol + 3 S-adenosyl-L-methionine = trimethylarsine + 3 [thioredoxin]-disulfide + 3 glutathione + 3 S-adenosyl-L-homocysteine + 3 H(+)</text>
        <dbReference type="Rhea" id="RHEA:69432"/>
        <dbReference type="Rhea" id="RHEA-COMP:10698"/>
        <dbReference type="Rhea" id="RHEA-COMP:10700"/>
        <dbReference type="ChEBI" id="CHEBI:15378"/>
        <dbReference type="ChEBI" id="CHEBI:27130"/>
        <dbReference type="ChEBI" id="CHEBI:29950"/>
        <dbReference type="ChEBI" id="CHEBI:50058"/>
        <dbReference type="ChEBI" id="CHEBI:57856"/>
        <dbReference type="ChEBI" id="CHEBI:57925"/>
        <dbReference type="ChEBI" id="CHEBI:59789"/>
        <dbReference type="ChEBI" id="CHEBI:183640"/>
        <dbReference type="EC" id="2.1.1.137"/>
    </reaction>
</comment>
<comment type="catalytic activity">
    <reaction evidence="7">
        <text>arsenic triglutathione + 2 [thioredoxin]-dithiol + 2 S-adenosyl-L-methionine + H2O = dimethylarsinous acid + 2 [thioredoxin]-disulfide + 3 glutathione + 2 S-adenosyl-L-homocysteine + 2 H(+)</text>
        <dbReference type="Rhea" id="RHEA:69464"/>
        <dbReference type="Rhea" id="RHEA-COMP:10698"/>
        <dbReference type="Rhea" id="RHEA-COMP:10700"/>
        <dbReference type="ChEBI" id="CHEBI:15377"/>
        <dbReference type="ChEBI" id="CHEBI:15378"/>
        <dbReference type="ChEBI" id="CHEBI:23808"/>
        <dbReference type="ChEBI" id="CHEBI:29950"/>
        <dbReference type="ChEBI" id="CHEBI:50058"/>
        <dbReference type="ChEBI" id="CHEBI:57856"/>
        <dbReference type="ChEBI" id="CHEBI:57925"/>
        <dbReference type="ChEBI" id="CHEBI:59789"/>
        <dbReference type="ChEBI" id="CHEBI:183640"/>
        <dbReference type="EC" id="2.1.1.137"/>
    </reaction>
</comment>
<evidence type="ECO:0000313" key="10">
    <source>
        <dbReference type="EMBL" id="MCJ8499797.1"/>
    </source>
</evidence>
<dbReference type="PANTHER" id="PTHR43675">
    <property type="entry name" value="ARSENITE METHYLTRANSFERASE"/>
    <property type="match status" value="1"/>
</dbReference>
<comment type="similarity">
    <text evidence="3">Belongs to the methyltransferase superfamily. Arsenite methyltransferase family.</text>
</comment>
<dbReference type="RefSeq" id="WP_246903300.1">
    <property type="nucleotide sequence ID" value="NZ_JALJRB010000003.1"/>
</dbReference>
<dbReference type="GO" id="GO:0030791">
    <property type="term" value="F:arsenite methyltransferase activity"/>
    <property type="evidence" value="ECO:0007669"/>
    <property type="project" value="UniProtKB-EC"/>
</dbReference>
<evidence type="ECO:0000256" key="8">
    <source>
        <dbReference type="ARBA" id="ARBA00048428"/>
    </source>
</evidence>
<dbReference type="Proteomes" id="UP001165427">
    <property type="component" value="Unassembled WGS sequence"/>
</dbReference>
<protein>
    <recommendedName>
        <fullName evidence="5">Arsenite methyltransferase</fullName>
        <ecNumber evidence="4">2.1.1.137</ecNumber>
    </recommendedName>
</protein>
<dbReference type="InterPro" id="IPR026669">
    <property type="entry name" value="Arsenite_MeTrfase-like"/>
</dbReference>
<keyword evidence="10" id="KW-0489">Methyltransferase</keyword>
<comment type="caution">
    <text evidence="10">The sequence shown here is derived from an EMBL/GenBank/DDBJ whole genome shotgun (WGS) entry which is preliminary data.</text>
</comment>
<dbReference type="InterPro" id="IPR029063">
    <property type="entry name" value="SAM-dependent_MTases_sf"/>
</dbReference>
<evidence type="ECO:0000256" key="5">
    <source>
        <dbReference type="ARBA" id="ARBA00034545"/>
    </source>
</evidence>
<dbReference type="GO" id="GO:0032259">
    <property type="term" value="P:methylation"/>
    <property type="evidence" value="ECO:0007669"/>
    <property type="project" value="UniProtKB-KW"/>
</dbReference>
<dbReference type="Pfam" id="PF13847">
    <property type="entry name" value="Methyltransf_31"/>
    <property type="match status" value="1"/>
</dbReference>
<keyword evidence="11" id="KW-1185">Reference proteome</keyword>
<dbReference type="EC" id="2.1.1.137" evidence="4"/>
<dbReference type="EMBL" id="JALJRB010000003">
    <property type="protein sequence ID" value="MCJ8499797.1"/>
    <property type="molecule type" value="Genomic_DNA"/>
</dbReference>
<keyword evidence="2" id="KW-0949">S-adenosyl-L-methionine</keyword>
<evidence type="ECO:0000256" key="1">
    <source>
        <dbReference type="ARBA" id="ARBA00022679"/>
    </source>
</evidence>
<dbReference type="SUPFAM" id="SSF53335">
    <property type="entry name" value="S-adenosyl-L-methionine-dependent methyltransferases"/>
    <property type="match status" value="1"/>
</dbReference>
<proteinExistence type="inferred from homology"/>
<evidence type="ECO:0000313" key="11">
    <source>
        <dbReference type="Proteomes" id="UP001165427"/>
    </source>
</evidence>
<reference evidence="10" key="1">
    <citation type="submission" date="2022-04" db="EMBL/GenBank/DDBJ databases">
        <title>Desulfatitalea alkaliphila sp. nov., a novel anaerobic sulfate-reducing bacterium isolated from terrestrial mud volcano, Taman Peninsula, Russia.</title>
        <authorList>
            <person name="Khomyakova M.A."/>
            <person name="Merkel A.Y."/>
            <person name="Slobodkin A.I."/>
        </authorList>
    </citation>
    <scope>NUCLEOTIDE SEQUENCE</scope>
    <source>
        <strain evidence="10">M08but</strain>
    </source>
</reference>
<evidence type="ECO:0000256" key="2">
    <source>
        <dbReference type="ARBA" id="ARBA00022691"/>
    </source>
</evidence>
<dbReference type="Gene3D" id="3.40.50.150">
    <property type="entry name" value="Vaccinia Virus protein VP39"/>
    <property type="match status" value="1"/>
</dbReference>
<feature type="domain" description="Methyltransferase" evidence="9">
    <location>
        <begin position="78"/>
        <end position="192"/>
    </location>
</feature>
<evidence type="ECO:0000256" key="4">
    <source>
        <dbReference type="ARBA" id="ARBA00034521"/>
    </source>
</evidence>
<dbReference type="AlphaFoldDB" id="A0AA41UIQ7"/>
<accession>A0AA41UIQ7</accession>
<gene>
    <name evidence="10" type="ORF">MRX98_04365</name>
</gene>